<dbReference type="OrthoDB" id="4951845at2759"/>
<dbReference type="PRINTS" id="PR01625">
    <property type="entry name" value="GSTRNSFRASEO"/>
</dbReference>
<dbReference type="PANTHER" id="PTHR43968">
    <property type="match status" value="1"/>
</dbReference>
<dbReference type="CDD" id="cd00299">
    <property type="entry name" value="GST_C_family"/>
    <property type="match status" value="1"/>
</dbReference>
<evidence type="ECO:0000256" key="1">
    <source>
        <dbReference type="ARBA" id="ARBA00023002"/>
    </source>
</evidence>
<dbReference type="VEuPathDB" id="FungiDB:Z517_05920"/>
<feature type="domain" description="GST C-terminal" evidence="3">
    <location>
        <begin position="137"/>
        <end position="271"/>
    </location>
</feature>
<evidence type="ECO:0000259" key="3">
    <source>
        <dbReference type="PROSITE" id="PS50405"/>
    </source>
</evidence>
<dbReference type="PROSITE" id="PS50404">
    <property type="entry name" value="GST_NTER"/>
    <property type="match status" value="1"/>
</dbReference>
<dbReference type="EMBL" id="KN846972">
    <property type="protein sequence ID" value="KIW79308.1"/>
    <property type="molecule type" value="Genomic_DNA"/>
</dbReference>
<dbReference type="Gene3D" id="3.40.30.10">
    <property type="entry name" value="Glutaredoxin"/>
    <property type="match status" value="1"/>
</dbReference>
<dbReference type="InterPro" id="IPR004045">
    <property type="entry name" value="Glutathione_S-Trfase_N"/>
</dbReference>
<dbReference type="PANTHER" id="PTHR43968:SF13">
    <property type="entry name" value="GLUTATHIONE TRANSFERASE OMEGA-1"/>
    <property type="match status" value="1"/>
</dbReference>
<dbReference type="Gene3D" id="1.20.1050.10">
    <property type="match status" value="1"/>
</dbReference>
<dbReference type="InterPro" id="IPR036282">
    <property type="entry name" value="Glutathione-S-Trfase_C_sf"/>
</dbReference>
<dbReference type="CDD" id="cd00570">
    <property type="entry name" value="GST_N_family"/>
    <property type="match status" value="1"/>
</dbReference>
<dbReference type="SFLD" id="SFLDS00019">
    <property type="entry name" value="Glutathione_Transferase_(cytos"/>
    <property type="match status" value="1"/>
</dbReference>
<protein>
    <recommendedName>
        <fullName evidence="6">GST N-terminal domain-containing protein</fullName>
    </recommendedName>
</protein>
<dbReference type="PROSITE" id="PS50405">
    <property type="entry name" value="GST_CTER"/>
    <property type="match status" value="1"/>
</dbReference>
<dbReference type="HOGENOM" id="CLU_011226_9_1_1"/>
<evidence type="ECO:0000313" key="4">
    <source>
        <dbReference type="EMBL" id="KIW79308.1"/>
    </source>
</evidence>
<organism evidence="4 5">
    <name type="scientific">Fonsecaea pedrosoi CBS 271.37</name>
    <dbReference type="NCBI Taxonomy" id="1442368"/>
    <lineage>
        <taxon>Eukaryota</taxon>
        <taxon>Fungi</taxon>
        <taxon>Dikarya</taxon>
        <taxon>Ascomycota</taxon>
        <taxon>Pezizomycotina</taxon>
        <taxon>Eurotiomycetes</taxon>
        <taxon>Chaetothyriomycetidae</taxon>
        <taxon>Chaetothyriales</taxon>
        <taxon>Herpotrichiellaceae</taxon>
        <taxon>Fonsecaea</taxon>
    </lineage>
</organism>
<dbReference type="InterPro" id="IPR050983">
    <property type="entry name" value="GST_Omega/HSP26"/>
</dbReference>
<evidence type="ECO:0000259" key="2">
    <source>
        <dbReference type="PROSITE" id="PS50404"/>
    </source>
</evidence>
<dbReference type="SUPFAM" id="SSF52833">
    <property type="entry name" value="Thioredoxin-like"/>
    <property type="match status" value="1"/>
</dbReference>
<proteinExistence type="predicted"/>
<evidence type="ECO:0008006" key="6">
    <source>
        <dbReference type="Google" id="ProtNLM"/>
    </source>
</evidence>
<sequence>MGSVSHPDADIYPEATGAAAKIVAAHQKDEPITLYSGWFCPFVQRAWITLEEKQIPYKYVEINPYRKEPRCVSHHCMSLERVVPIEDSFLKLNPRGLVPTLGCPQEDGSTKPLIESNIICEYLEDMYPNQTPLWPRDPYKKAVMKVWVDHITTRILPAYHRVLQHTEKSPYPLEKARTELLNALKTWISNADPEGPYFMGKDFTFGDVALAPWAVRMWVLDHFKGGVGIPPPGQGGEDEQLWNRWRKWFDVVSSRKSVTETMSDKEHYLPIYQRYAEDRAMSEMAKAIREGRGVP</sequence>
<dbReference type="GO" id="GO:0004364">
    <property type="term" value="F:glutathione transferase activity"/>
    <property type="evidence" value="ECO:0007669"/>
    <property type="project" value="InterPro"/>
</dbReference>
<dbReference type="RefSeq" id="XP_013283116.1">
    <property type="nucleotide sequence ID" value="XM_013427662.1"/>
</dbReference>
<dbReference type="InterPro" id="IPR040079">
    <property type="entry name" value="Glutathione_S-Trfase"/>
</dbReference>
<dbReference type="STRING" id="1442368.A0A0D2GET0"/>
<keyword evidence="1" id="KW-0560">Oxidoreductase</keyword>
<gene>
    <name evidence="4" type="ORF">Z517_05920</name>
</gene>
<dbReference type="InterPro" id="IPR010987">
    <property type="entry name" value="Glutathione-S-Trfase_C-like"/>
</dbReference>
<feature type="domain" description="GST N-terminal" evidence="2">
    <location>
        <begin position="30"/>
        <end position="131"/>
    </location>
</feature>
<dbReference type="Proteomes" id="UP000053029">
    <property type="component" value="Unassembled WGS sequence"/>
</dbReference>
<dbReference type="GeneID" id="25305410"/>
<dbReference type="SFLD" id="SFLDG00358">
    <property type="entry name" value="Main_(cytGST)"/>
    <property type="match status" value="1"/>
</dbReference>
<dbReference type="AlphaFoldDB" id="A0A0D2GET0"/>
<name>A0A0D2GET0_9EURO</name>
<evidence type="ECO:0000313" key="5">
    <source>
        <dbReference type="Proteomes" id="UP000053029"/>
    </source>
</evidence>
<dbReference type="SUPFAM" id="SSF47616">
    <property type="entry name" value="GST C-terminal domain-like"/>
    <property type="match status" value="1"/>
</dbReference>
<dbReference type="GO" id="GO:0005737">
    <property type="term" value="C:cytoplasm"/>
    <property type="evidence" value="ECO:0007669"/>
    <property type="project" value="InterPro"/>
</dbReference>
<dbReference type="InterPro" id="IPR036249">
    <property type="entry name" value="Thioredoxin-like_sf"/>
</dbReference>
<reference evidence="4 5" key="1">
    <citation type="submission" date="2015-01" db="EMBL/GenBank/DDBJ databases">
        <title>The Genome Sequence of Fonsecaea pedrosoi CBS 271.37.</title>
        <authorList>
            <consortium name="The Broad Institute Genomics Platform"/>
            <person name="Cuomo C."/>
            <person name="de Hoog S."/>
            <person name="Gorbushina A."/>
            <person name="Stielow B."/>
            <person name="Teixiera M."/>
            <person name="Abouelleil A."/>
            <person name="Chapman S.B."/>
            <person name="Priest M."/>
            <person name="Young S.K."/>
            <person name="Wortman J."/>
            <person name="Nusbaum C."/>
            <person name="Birren B."/>
        </authorList>
    </citation>
    <scope>NUCLEOTIDE SEQUENCE [LARGE SCALE GENOMIC DNA]</scope>
    <source>
        <strain evidence="4 5">CBS 271.37</strain>
    </source>
</reference>
<dbReference type="InterPro" id="IPR005442">
    <property type="entry name" value="GST_omega"/>
</dbReference>
<dbReference type="Pfam" id="PF13409">
    <property type="entry name" value="GST_N_2"/>
    <property type="match status" value="1"/>
</dbReference>
<dbReference type="GO" id="GO:0045174">
    <property type="term" value="F:glutathione dehydrogenase (ascorbate) activity"/>
    <property type="evidence" value="ECO:0007669"/>
    <property type="project" value="UniProtKB-ARBA"/>
</dbReference>
<accession>A0A0D2GET0</accession>
<dbReference type="Pfam" id="PF13410">
    <property type="entry name" value="GST_C_2"/>
    <property type="match status" value="1"/>
</dbReference>
<keyword evidence="5" id="KW-1185">Reference proteome</keyword>